<gene>
    <name evidence="2" type="ORF">C4D60_Mb08t03590</name>
</gene>
<dbReference type="Proteomes" id="UP000317650">
    <property type="component" value="Chromosome 8"/>
</dbReference>
<keyword evidence="3" id="KW-1185">Reference proteome</keyword>
<dbReference type="EMBL" id="PYDT01000002">
    <property type="protein sequence ID" value="THU68408.1"/>
    <property type="molecule type" value="Genomic_DNA"/>
</dbReference>
<organism evidence="2 3">
    <name type="scientific">Musa balbisiana</name>
    <name type="common">Banana</name>
    <dbReference type="NCBI Taxonomy" id="52838"/>
    <lineage>
        <taxon>Eukaryota</taxon>
        <taxon>Viridiplantae</taxon>
        <taxon>Streptophyta</taxon>
        <taxon>Embryophyta</taxon>
        <taxon>Tracheophyta</taxon>
        <taxon>Spermatophyta</taxon>
        <taxon>Magnoliopsida</taxon>
        <taxon>Liliopsida</taxon>
        <taxon>Zingiberales</taxon>
        <taxon>Musaceae</taxon>
        <taxon>Musa</taxon>
    </lineage>
</organism>
<accession>A0A4S8K159</accession>
<evidence type="ECO:0000313" key="3">
    <source>
        <dbReference type="Proteomes" id="UP000317650"/>
    </source>
</evidence>
<comment type="caution">
    <text evidence="2">The sequence shown here is derived from an EMBL/GenBank/DDBJ whole genome shotgun (WGS) entry which is preliminary data.</text>
</comment>
<evidence type="ECO:0000256" key="1">
    <source>
        <dbReference type="SAM" id="SignalP"/>
    </source>
</evidence>
<sequence>MVSERLLFAFSPILNFLSLTQCTAPCHRQNAPSSSTVCTGEEFLTRSSQTGDYQWIFLIEQCRKFHCLSCPRMLI</sequence>
<dbReference type="AlphaFoldDB" id="A0A4S8K159"/>
<feature type="signal peptide" evidence="1">
    <location>
        <begin position="1"/>
        <end position="22"/>
    </location>
</feature>
<proteinExistence type="predicted"/>
<keyword evidence="1" id="KW-0732">Signal</keyword>
<protein>
    <recommendedName>
        <fullName evidence="4">Secreted protein</fullName>
    </recommendedName>
</protein>
<feature type="chain" id="PRO_5020983114" description="Secreted protein" evidence="1">
    <location>
        <begin position="23"/>
        <end position="75"/>
    </location>
</feature>
<evidence type="ECO:0000313" key="2">
    <source>
        <dbReference type="EMBL" id="THU68408.1"/>
    </source>
</evidence>
<evidence type="ECO:0008006" key="4">
    <source>
        <dbReference type="Google" id="ProtNLM"/>
    </source>
</evidence>
<reference evidence="2 3" key="1">
    <citation type="journal article" date="2019" name="Nat. Plants">
        <title>Genome sequencing of Musa balbisiana reveals subgenome evolution and function divergence in polyploid bananas.</title>
        <authorList>
            <person name="Yao X."/>
        </authorList>
    </citation>
    <scope>NUCLEOTIDE SEQUENCE [LARGE SCALE GENOMIC DNA]</scope>
    <source>
        <strain evidence="3">cv. DH-PKW</strain>
        <tissue evidence="2">Leaves</tissue>
    </source>
</reference>
<name>A0A4S8K159_MUSBA</name>